<feature type="compositionally biased region" description="Basic and acidic residues" evidence="1">
    <location>
        <begin position="1"/>
        <end position="11"/>
    </location>
</feature>
<dbReference type="AlphaFoldDB" id="A0A0G1SJB3"/>
<dbReference type="Proteomes" id="UP000034794">
    <property type="component" value="Unassembled WGS sequence"/>
</dbReference>
<evidence type="ECO:0000256" key="1">
    <source>
        <dbReference type="SAM" id="MobiDB-lite"/>
    </source>
</evidence>
<feature type="compositionally biased region" description="Polar residues" evidence="1">
    <location>
        <begin position="49"/>
        <end position="59"/>
    </location>
</feature>
<organism evidence="2 3">
    <name type="scientific">Candidatus Collierbacteria bacterium GW2011_GWA2_46_26</name>
    <dbReference type="NCBI Taxonomy" id="1618381"/>
    <lineage>
        <taxon>Bacteria</taxon>
        <taxon>Candidatus Collieribacteriota</taxon>
    </lineage>
</organism>
<feature type="compositionally biased region" description="Basic and acidic residues" evidence="1">
    <location>
        <begin position="29"/>
        <end position="48"/>
    </location>
</feature>
<gene>
    <name evidence="2" type="ORF">UX47_C0004G0065</name>
</gene>
<protein>
    <recommendedName>
        <fullName evidence="4">Prokaryotic-type class I peptide chain release factors domain-containing protein</fullName>
    </recommendedName>
</protein>
<evidence type="ECO:0008006" key="4">
    <source>
        <dbReference type="Google" id="ProtNLM"/>
    </source>
</evidence>
<sequence length="213" mass="23867">MEIEYSLRVDPDDFDDFEQGRAGGGGGGKKGEKRQGDLTLREHAKEVRQNQAENTVNRAENSDKSPAAEVQDVLEYIKSQDAGSVEMKCTTQYLGWLKENIHDPDDLVINEGEMSNWEKLTASVKAGGGGRQTSRNARARTHLLTGIRASAEESRQAYPNETIVMNKIRERLQKHLKNWKVILSASQTDEDRLKQAPVDTGMLEEEVLKRLAT</sequence>
<evidence type="ECO:0000313" key="3">
    <source>
        <dbReference type="Proteomes" id="UP000034794"/>
    </source>
</evidence>
<comment type="caution">
    <text evidence="2">The sequence shown here is derived from an EMBL/GenBank/DDBJ whole genome shotgun (WGS) entry which is preliminary data.</text>
</comment>
<dbReference type="EMBL" id="LCMI01000004">
    <property type="protein sequence ID" value="KKU33420.1"/>
    <property type="molecule type" value="Genomic_DNA"/>
</dbReference>
<proteinExistence type="predicted"/>
<feature type="region of interest" description="Disordered" evidence="1">
    <location>
        <begin position="1"/>
        <end position="67"/>
    </location>
</feature>
<accession>A0A0G1SJB3</accession>
<evidence type="ECO:0000313" key="2">
    <source>
        <dbReference type="EMBL" id="KKU33420.1"/>
    </source>
</evidence>
<name>A0A0G1SJB3_9BACT</name>
<reference evidence="2 3" key="1">
    <citation type="journal article" date="2015" name="Nature">
        <title>rRNA introns, odd ribosomes, and small enigmatic genomes across a large radiation of phyla.</title>
        <authorList>
            <person name="Brown C.T."/>
            <person name="Hug L.A."/>
            <person name="Thomas B.C."/>
            <person name="Sharon I."/>
            <person name="Castelle C.J."/>
            <person name="Singh A."/>
            <person name="Wilkins M.J."/>
            <person name="Williams K.H."/>
            <person name="Banfield J.F."/>
        </authorList>
    </citation>
    <scope>NUCLEOTIDE SEQUENCE [LARGE SCALE GENOMIC DNA]</scope>
</reference>